<accession>A0ABD5RZ71</accession>
<comment type="caution">
    <text evidence="1">The sequence shown here is derived from an EMBL/GenBank/DDBJ whole genome shotgun (WGS) entry which is preliminary data.</text>
</comment>
<dbReference type="EMBL" id="JBHSWU010000143">
    <property type="protein sequence ID" value="MFC6724302.1"/>
    <property type="molecule type" value="Genomic_DNA"/>
</dbReference>
<evidence type="ECO:0000313" key="1">
    <source>
        <dbReference type="EMBL" id="MFC6724302.1"/>
    </source>
</evidence>
<keyword evidence="2" id="KW-1185">Reference proteome</keyword>
<dbReference type="Gene3D" id="1.10.580.10">
    <property type="entry name" value="Citrate Synthase, domain 1"/>
    <property type="match status" value="1"/>
</dbReference>
<dbReference type="InterPro" id="IPR016142">
    <property type="entry name" value="Citrate_synth-like_lrg_a-sub"/>
</dbReference>
<sequence>MSDTELRRGLEGVAVAETRLSRVEGETGDLVVAGFPVAELATNATFEETLHLLWTGDLPDAGELDSFRSTLAADRDLP</sequence>
<dbReference type="Proteomes" id="UP001596328">
    <property type="component" value="Unassembled WGS sequence"/>
</dbReference>
<organism evidence="1 2">
    <name type="scientific">Halobium palmae</name>
    <dbReference type="NCBI Taxonomy" id="1776492"/>
    <lineage>
        <taxon>Archaea</taxon>
        <taxon>Methanobacteriati</taxon>
        <taxon>Methanobacteriota</taxon>
        <taxon>Stenosarchaea group</taxon>
        <taxon>Halobacteria</taxon>
        <taxon>Halobacteriales</taxon>
        <taxon>Haloferacaceae</taxon>
        <taxon>Halobium</taxon>
    </lineage>
</organism>
<protein>
    <submittedName>
        <fullName evidence="1">Citrate/2-methylcitrate synthase</fullName>
    </submittedName>
</protein>
<dbReference type="InterPro" id="IPR002020">
    <property type="entry name" value="Citrate_synthase"/>
</dbReference>
<dbReference type="AlphaFoldDB" id="A0ABD5RZ71"/>
<evidence type="ECO:0000313" key="2">
    <source>
        <dbReference type="Proteomes" id="UP001596328"/>
    </source>
</evidence>
<feature type="non-terminal residue" evidence="1">
    <location>
        <position position="78"/>
    </location>
</feature>
<gene>
    <name evidence="1" type="ORF">ACFQE1_07925</name>
</gene>
<name>A0ABD5RZ71_9EURY</name>
<dbReference type="InterPro" id="IPR036969">
    <property type="entry name" value="Citrate_synthase_sf"/>
</dbReference>
<dbReference type="Pfam" id="PF00285">
    <property type="entry name" value="Citrate_synt"/>
    <property type="match status" value="1"/>
</dbReference>
<proteinExistence type="predicted"/>
<reference evidence="1 2" key="1">
    <citation type="journal article" date="2019" name="Int. J. Syst. Evol. Microbiol.">
        <title>The Global Catalogue of Microorganisms (GCM) 10K type strain sequencing project: providing services to taxonomists for standard genome sequencing and annotation.</title>
        <authorList>
            <consortium name="The Broad Institute Genomics Platform"/>
            <consortium name="The Broad Institute Genome Sequencing Center for Infectious Disease"/>
            <person name="Wu L."/>
            <person name="Ma J."/>
        </authorList>
    </citation>
    <scope>NUCLEOTIDE SEQUENCE [LARGE SCALE GENOMIC DNA]</scope>
    <source>
        <strain evidence="1 2">NBRC 111368</strain>
    </source>
</reference>
<dbReference type="SUPFAM" id="SSF48256">
    <property type="entry name" value="Citrate synthase"/>
    <property type="match status" value="1"/>
</dbReference>